<dbReference type="EMBL" id="JACGCM010001910">
    <property type="protein sequence ID" value="KAF6147418.1"/>
    <property type="molecule type" value="Genomic_DNA"/>
</dbReference>
<dbReference type="OrthoDB" id="786951at2759"/>
<name>A0A7J7LY15_9MAGN</name>
<accession>A0A7J7LY15</accession>
<proteinExistence type="predicted"/>
<feature type="region of interest" description="Disordered" evidence="1">
    <location>
        <begin position="29"/>
        <end position="82"/>
    </location>
</feature>
<gene>
    <name evidence="2" type="ORF">GIB67_016775</name>
</gene>
<protein>
    <submittedName>
        <fullName evidence="2">Uncharacterized protein</fullName>
    </submittedName>
</protein>
<evidence type="ECO:0000313" key="3">
    <source>
        <dbReference type="Proteomes" id="UP000541444"/>
    </source>
</evidence>
<organism evidence="2 3">
    <name type="scientific">Kingdonia uniflora</name>
    <dbReference type="NCBI Taxonomy" id="39325"/>
    <lineage>
        <taxon>Eukaryota</taxon>
        <taxon>Viridiplantae</taxon>
        <taxon>Streptophyta</taxon>
        <taxon>Embryophyta</taxon>
        <taxon>Tracheophyta</taxon>
        <taxon>Spermatophyta</taxon>
        <taxon>Magnoliopsida</taxon>
        <taxon>Ranunculales</taxon>
        <taxon>Circaeasteraceae</taxon>
        <taxon>Kingdonia</taxon>
    </lineage>
</organism>
<dbReference type="Proteomes" id="UP000541444">
    <property type="component" value="Unassembled WGS sequence"/>
</dbReference>
<feature type="compositionally biased region" description="Basic and acidic residues" evidence="1">
    <location>
        <begin position="41"/>
        <end position="50"/>
    </location>
</feature>
<evidence type="ECO:0000256" key="1">
    <source>
        <dbReference type="SAM" id="MobiDB-lite"/>
    </source>
</evidence>
<feature type="non-terminal residue" evidence="2">
    <location>
        <position position="1"/>
    </location>
</feature>
<comment type="caution">
    <text evidence="2">The sequence shown here is derived from an EMBL/GenBank/DDBJ whole genome shotgun (WGS) entry which is preliminary data.</text>
</comment>
<keyword evidence="3" id="KW-1185">Reference proteome</keyword>
<sequence length="246" mass="28005">MVDLDLIPVEHMKIAEILPAPRLYISKTDPVSKEPTSIRATDFRALDRSSKSPLEPLGKGSSASSEEHSSDMSSDTAGNSQNESVKSRVYEICVSKYWNPPLFECCKEEEGSHFSRMYNLRAFHLIFLRALQLDDFQIWIETFVGRLPLADHQVELLLIDAHFEPVVAMLGELLFDLVLFAIFLFPFDGFDSADPGIFCARLSPFVELEREHADPPVSGFFLKPFVFEVQEPHREDQELLECHDLL</sequence>
<reference evidence="2 3" key="1">
    <citation type="journal article" date="2020" name="IScience">
        <title>Genome Sequencing of the Endangered Kingdonia uniflora (Circaeasteraceae, Ranunculales) Reveals Potential Mechanisms of Evolutionary Specialization.</title>
        <authorList>
            <person name="Sun Y."/>
            <person name="Deng T."/>
            <person name="Zhang A."/>
            <person name="Moore M.J."/>
            <person name="Landis J.B."/>
            <person name="Lin N."/>
            <person name="Zhang H."/>
            <person name="Zhang X."/>
            <person name="Huang J."/>
            <person name="Zhang X."/>
            <person name="Sun H."/>
            <person name="Wang H."/>
        </authorList>
    </citation>
    <scope>NUCLEOTIDE SEQUENCE [LARGE SCALE GENOMIC DNA]</scope>
    <source>
        <strain evidence="2">TB1705</strain>
        <tissue evidence="2">Leaf</tissue>
    </source>
</reference>
<dbReference type="AlphaFoldDB" id="A0A7J7LY15"/>
<evidence type="ECO:0000313" key="2">
    <source>
        <dbReference type="EMBL" id="KAF6147418.1"/>
    </source>
</evidence>